<keyword evidence="2" id="KW-1185">Reference proteome</keyword>
<dbReference type="PANTHER" id="PTHR33973">
    <property type="entry name" value="OS07G0153300 PROTEIN"/>
    <property type="match status" value="1"/>
</dbReference>
<accession>A0A494RMI7</accession>
<dbReference type="Proteomes" id="UP000276984">
    <property type="component" value="Chromosome"/>
</dbReference>
<dbReference type="PANTHER" id="PTHR33973:SF4">
    <property type="entry name" value="OS07G0153300 PROTEIN"/>
    <property type="match status" value="1"/>
</dbReference>
<evidence type="ECO:0000313" key="1">
    <source>
        <dbReference type="EMBL" id="AYG94924.1"/>
    </source>
</evidence>
<organism evidence="1 2">
    <name type="scientific">Brevundimonas naejangsanensis</name>
    <dbReference type="NCBI Taxonomy" id="588932"/>
    <lineage>
        <taxon>Bacteria</taxon>
        <taxon>Pseudomonadati</taxon>
        <taxon>Pseudomonadota</taxon>
        <taxon>Alphaproteobacteria</taxon>
        <taxon>Caulobacterales</taxon>
        <taxon>Caulobacteraceae</taxon>
        <taxon>Brevundimonas</taxon>
    </lineage>
</organism>
<dbReference type="AlphaFoldDB" id="A0A494RMI7"/>
<dbReference type="InterPro" id="IPR010775">
    <property type="entry name" value="DUF1365"/>
</dbReference>
<gene>
    <name evidence="1" type="ORF">D8I30_06820</name>
</gene>
<dbReference type="OrthoDB" id="9778801at2"/>
<evidence type="ECO:0000313" key="2">
    <source>
        <dbReference type="Proteomes" id="UP000276984"/>
    </source>
</evidence>
<dbReference type="EMBL" id="CP032707">
    <property type="protein sequence ID" value="AYG94924.1"/>
    <property type="molecule type" value="Genomic_DNA"/>
</dbReference>
<protein>
    <submittedName>
        <fullName evidence="1">DUF1365 domain-containing protein</fullName>
    </submittedName>
</protein>
<sequence>MTQASALYRGGVTHRRLRPRDHRLNYRVFWLLLDLAEIDALDRRLRLFSRNRFNLLSFHDRDHGDGSGAALRPQIEAFLGRAGIDIGDGHVRLLTMPRVLGYVFNPISLYYCHHADGRLAAVVYEVTSTFGVRHAYVIPVPAEDQAAGLIRQGAAKALYVSPFMGMEMDYEFRGHAPGERLDLTIDGLDGEGVLITAAMAGERRALTDANLLSAAAAIPFLTFKVMAAIHWEALKLWLKRVPLTRQPPPAWDPVTIQRQARESRLGR</sequence>
<reference evidence="1 2" key="1">
    <citation type="submission" date="2018-10" db="EMBL/GenBank/DDBJ databases">
        <title>Complete genome sequence of Brevundimonas naejangsanensis BRV3.</title>
        <authorList>
            <person name="Berrios L."/>
            <person name="Ely B."/>
        </authorList>
    </citation>
    <scope>NUCLEOTIDE SEQUENCE [LARGE SCALE GENOMIC DNA]</scope>
    <source>
        <strain evidence="1 2">BRV3</strain>
    </source>
</reference>
<proteinExistence type="predicted"/>
<dbReference type="RefSeq" id="WP_121482072.1">
    <property type="nucleotide sequence ID" value="NZ_CP032707.1"/>
</dbReference>
<name>A0A494RMI7_9CAUL</name>
<dbReference type="Pfam" id="PF07103">
    <property type="entry name" value="DUF1365"/>
    <property type="match status" value="1"/>
</dbReference>